<dbReference type="InterPro" id="IPR038312">
    <property type="entry name" value="DUF5063_sf"/>
</dbReference>
<sequence>MRMDLRAHRKLVADRFSAQARRFVEWADGTSDAGPLTAPVALRQVVAVYTAALAMPQPWSEHVSPRSEEQAVDMTVALSAVRLRAAAIPLQHYSEIFSPLVPQDEPVVGDLADDLVDIYRHLARGLQLHAAGLVDDALWEWGFNFQVHWGEHASSAIRALHCYLAQEDPTGLCSGD</sequence>
<dbReference type="InterPro" id="IPR032025">
    <property type="entry name" value="DUF5063"/>
</dbReference>
<reference evidence="1 2" key="1">
    <citation type="submission" date="2018-08" db="EMBL/GenBank/DDBJ databases">
        <authorList>
            <person name="Khan S.A."/>
            <person name="Jeon C.O."/>
            <person name="Chun B.H."/>
            <person name="Jeong S.E."/>
        </authorList>
    </citation>
    <scope>NUCLEOTIDE SEQUENCE [LARGE SCALE GENOMIC DNA]</scope>
    <source>
        <strain evidence="1 2">S-16</strain>
    </source>
</reference>
<comment type="caution">
    <text evidence="1">The sequence shown here is derived from an EMBL/GenBank/DDBJ whole genome shotgun (WGS) entry which is preliminary data.</text>
</comment>
<accession>A0A3N7HKD0</accession>
<dbReference type="EMBL" id="QUSW01000007">
    <property type="protein sequence ID" value="RQP22534.1"/>
    <property type="molecule type" value="Genomic_DNA"/>
</dbReference>
<dbReference type="Gene3D" id="1.20.120.1550">
    <property type="entry name" value="Protein of unknown function DUF5063"/>
    <property type="match status" value="1"/>
</dbReference>
<reference evidence="1 2" key="2">
    <citation type="submission" date="2018-12" db="EMBL/GenBank/DDBJ databases">
        <title>Rhizobacter gummiphilus sp. nov., a rubber-degrading bacterium isolated from the soil of a botanical garden in Japan.</title>
        <authorList>
            <person name="Shunsuke S.S."/>
        </authorList>
    </citation>
    <scope>NUCLEOTIDE SEQUENCE [LARGE SCALE GENOMIC DNA]</scope>
    <source>
        <strain evidence="1 2">S-16</strain>
    </source>
</reference>
<dbReference type="Pfam" id="PF16702">
    <property type="entry name" value="DUF5063"/>
    <property type="match status" value="1"/>
</dbReference>
<proteinExistence type="predicted"/>
<gene>
    <name evidence="1" type="ORF">DZC73_23210</name>
</gene>
<dbReference type="Proteomes" id="UP000267464">
    <property type="component" value="Unassembled WGS sequence"/>
</dbReference>
<name>A0A3N7HKD0_9BURK</name>
<organism evidence="1 2">
    <name type="scientific">Piscinibacter terrae</name>
    <dbReference type="NCBI Taxonomy" id="2496871"/>
    <lineage>
        <taxon>Bacteria</taxon>
        <taxon>Pseudomonadati</taxon>
        <taxon>Pseudomonadota</taxon>
        <taxon>Betaproteobacteria</taxon>
        <taxon>Burkholderiales</taxon>
        <taxon>Sphaerotilaceae</taxon>
        <taxon>Piscinibacter</taxon>
    </lineage>
</organism>
<evidence type="ECO:0000313" key="1">
    <source>
        <dbReference type="EMBL" id="RQP22534.1"/>
    </source>
</evidence>
<evidence type="ECO:0000313" key="2">
    <source>
        <dbReference type="Proteomes" id="UP000267464"/>
    </source>
</evidence>
<keyword evidence="2" id="KW-1185">Reference proteome</keyword>
<protein>
    <submittedName>
        <fullName evidence="1">DUF5063 domain-containing protein</fullName>
    </submittedName>
</protein>
<dbReference type="AlphaFoldDB" id="A0A3N7HKD0"/>